<dbReference type="Gene3D" id="3.20.20.370">
    <property type="entry name" value="Glycoside hydrolase/deacetylase"/>
    <property type="match status" value="1"/>
</dbReference>
<sequence>MNPFFIKYPSILRKLYPNRITRIQGKKSIYLTFDDGPVPEITPWVLEQLKRYNAKATFFCIGDNIRKNPEIFQQLSKENHSIGNHTFNHLNGWKTKTEVYVENIIKTEKSLLENKKKKEKREERRAIKNQPQDSRRETQKNPKPATCNSQSETSTQKLFRPPYGKIKNSQASALVTLNYKIVMWDVISGDFENRISKENCLKNVIDNASVGSTVVFHDSRKAFKNLKYTLPKVLEFYAEKGFSFKAL</sequence>
<reference evidence="5 6" key="1">
    <citation type="submission" date="2015-10" db="EMBL/GenBank/DDBJ databases">
        <title>Draft genome sequence of Salegentibacter salinarum KCTC 12975.</title>
        <authorList>
            <person name="Lin W."/>
            <person name="Zheng Q."/>
        </authorList>
    </citation>
    <scope>NUCLEOTIDE SEQUENCE [LARGE SCALE GENOMIC DNA]</scope>
    <source>
        <strain evidence="5 6">KCTC 12975</strain>
    </source>
</reference>
<dbReference type="InterPro" id="IPR011330">
    <property type="entry name" value="Glyco_hydro/deAcase_b/a-brl"/>
</dbReference>
<gene>
    <name evidence="5" type="ORF">APR41_13265</name>
</gene>
<dbReference type="RefSeq" id="WP_079713788.1">
    <property type="nucleotide sequence ID" value="NZ_FUZC01000011.1"/>
</dbReference>
<dbReference type="SUPFAM" id="SSF88713">
    <property type="entry name" value="Glycoside hydrolase/deacetylase"/>
    <property type="match status" value="1"/>
</dbReference>
<dbReference type="CDD" id="cd10917">
    <property type="entry name" value="CE4_NodB_like_6s_7s"/>
    <property type="match status" value="1"/>
</dbReference>
<keyword evidence="1" id="KW-0479">Metal-binding</keyword>
<dbReference type="STRING" id="447422.SAMN05660903_02780"/>
<dbReference type="PANTHER" id="PTHR10587">
    <property type="entry name" value="GLYCOSYL TRANSFERASE-RELATED"/>
    <property type="match status" value="1"/>
</dbReference>
<evidence type="ECO:0000313" key="6">
    <source>
        <dbReference type="Proteomes" id="UP000232673"/>
    </source>
</evidence>
<feature type="region of interest" description="Disordered" evidence="3">
    <location>
        <begin position="114"/>
        <end position="162"/>
    </location>
</feature>
<dbReference type="PANTHER" id="PTHR10587:SF133">
    <property type="entry name" value="CHITIN DEACETYLASE 1-RELATED"/>
    <property type="match status" value="1"/>
</dbReference>
<dbReference type="PROSITE" id="PS51677">
    <property type="entry name" value="NODB"/>
    <property type="match status" value="1"/>
</dbReference>
<dbReference type="GO" id="GO:0005975">
    <property type="term" value="P:carbohydrate metabolic process"/>
    <property type="evidence" value="ECO:0007669"/>
    <property type="project" value="InterPro"/>
</dbReference>
<evidence type="ECO:0000313" key="5">
    <source>
        <dbReference type="EMBL" id="PKD20638.1"/>
    </source>
</evidence>
<feature type="compositionally biased region" description="Polar residues" evidence="3">
    <location>
        <begin position="146"/>
        <end position="157"/>
    </location>
</feature>
<evidence type="ECO:0000259" key="4">
    <source>
        <dbReference type="PROSITE" id="PS51677"/>
    </source>
</evidence>
<keyword evidence="2" id="KW-0378">Hydrolase</keyword>
<name>A0A2N0U159_9FLAO</name>
<organism evidence="5 6">
    <name type="scientific">Salegentibacter salinarum</name>
    <dbReference type="NCBI Taxonomy" id="447422"/>
    <lineage>
        <taxon>Bacteria</taxon>
        <taxon>Pseudomonadati</taxon>
        <taxon>Bacteroidota</taxon>
        <taxon>Flavobacteriia</taxon>
        <taxon>Flavobacteriales</taxon>
        <taxon>Flavobacteriaceae</taxon>
        <taxon>Salegentibacter</taxon>
    </lineage>
</organism>
<dbReference type="OrthoDB" id="9812065at2"/>
<evidence type="ECO:0000256" key="1">
    <source>
        <dbReference type="ARBA" id="ARBA00022723"/>
    </source>
</evidence>
<comment type="caution">
    <text evidence="5">The sequence shown here is derived from an EMBL/GenBank/DDBJ whole genome shotgun (WGS) entry which is preliminary data.</text>
</comment>
<accession>A0A2N0U159</accession>
<dbReference type="Pfam" id="PF01522">
    <property type="entry name" value="Polysacc_deac_1"/>
    <property type="match status" value="1"/>
</dbReference>
<dbReference type="GO" id="GO:0016810">
    <property type="term" value="F:hydrolase activity, acting on carbon-nitrogen (but not peptide) bonds"/>
    <property type="evidence" value="ECO:0007669"/>
    <property type="project" value="InterPro"/>
</dbReference>
<protein>
    <submittedName>
        <fullName evidence="5">Polysaccharide deacetylase</fullName>
    </submittedName>
</protein>
<dbReference type="AlphaFoldDB" id="A0A2N0U159"/>
<proteinExistence type="predicted"/>
<evidence type="ECO:0000256" key="3">
    <source>
        <dbReference type="SAM" id="MobiDB-lite"/>
    </source>
</evidence>
<keyword evidence="6" id="KW-1185">Reference proteome</keyword>
<feature type="domain" description="NodB homology" evidence="4">
    <location>
        <begin position="27"/>
        <end position="245"/>
    </location>
</feature>
<feature type="compositionally biased region" description="Basic and acidic residues" evidence="3">
    <location>
        <begin position="114"/>
        <end position="126"/>
    </location>
</feature>
<dbReference type="EMBL" id="LKTS01000004">
    <property type="protein sequence ID" value="PKD20638.1"/>
    <property type="molecule type" value="Genomic_DNA"/>
</dbReference>
<dbReference type="GO" id="GO:0046872">
    <property type="term" value="F:metal ion binding"/>
    <property type="evidence" value="ECO:0007669"/>
    <property type="project" value="UniProtKB-KW"/>
</dbReference>
<dbReference type="GO" id="GO:0016020">
    <property type="term" value="C:membrane"/>
    <property type="evidence" value="ECO:0007669"/>
    <property type="project" value="TreeGrafter"/>
</dbReference>
<dbReference type="InterPro" id="IPR050248">
    <property type="entry name" value="Polysacc_deacetylase_ArnD"/>
</dbReference>
<evidence type="ECO:0000256" key="2">
    <source>
        <dbReference type="ARBA" id="ARBA00022801"/>
    </source>
</evidence>
<dbReference type="Proteomes" id="UP000232673">
    <property type="component" value="Unassembled WGS sequence"/>
</dbReference>
<dbReference type="InterPro" id="IPR002509">
    <property type="entry name" value="NODB_dom"/>
</dbReference>